<dbReference type="GO" id="GO:0005886">
    <property type="term" value="C:plasma membrane"/>
    <property type="evidence" value="ECO:0007669"/>
    <property type="project" value="UniProtKB-SubCell"/>
</dbReference>
<dbReference type="EMBL" id="CACRSP010000014">
    <property type="protein sequence ID" value="VYT17730.1"/>
    <property type="molecule type" value="Genomic_DNA"/>
</dbReference>
<keyword evidence="4 7" id="KW-0812">Transmembrane</keyword>
<sequence>MTSNRKMSPITWLILTLMGFYAGNIVSRPVRVSYIASHDVPAAINASLDAYKNPVPSMNRMDLIAGAAIAAIVLLALLYHYSGQHVTRDGEEHGSAAWASSTDMRPYSDKNPGNTLLMTHSEALALDTYKTRRNLNVLVTGASGSGKTRGYVLPNMTNMATHHTPISLAITDTKGEIHHQTAEKMRKAGWRIKTFNLIDMATSDHFNPLNYMNPDDPEGSLIRLADNIITNTGANTKNHGDFWDKASKSLLTGLLAYTYFAEDPETRNMNTVMNMLGQMSASESDPDQASPIDDLMAETRAFIEDAEKSADDYDGESLAMLEGLDFACSQYRTYEQGPAETRASIITTLANQTAGLHARRIKTILDNDTMQLDQVGDKPTVIYIIISDTNQTFTYLASIFYQCLFETTMYKADHNASGALTIPLHCMLDEFANIGKIPGFPILISTMRGRNMSVSVILQTISQIKALYKDEWETITANCDSKLFLGGNDETTTKWYSTILGNQTIWTTSTTENKGMNGSYSIQQSAQKRELLTADELGRLDNAMCVYILRGLKPFYSRKLG</sequence>
<dbReference type="SUPFAM" id="SSF52540">
    <property type="entry name" value="P-loop containing nucleoside triphosphate hydrolases"/>
    <property type="match status" value="1"/>
</dbReference>
<evidence type="ECO:0000313" key="8">
    <source>
        <dbReference type="EMBL" id="VYT17730.1"/>
    </source>
</evidence>
<dbReference type="InterPro" id="IPR051539">
    <property type="entry name" value="T4SS-coupling_protein"/>
</dbReference>
<evidence type="ECO:0000256" key="5">
    <source>
        <dbReference type="ARBA" id="ARBA00022989"/>
    </source>
</evidence>
<evidence type="ECO:0000256" key="2">
    <source>
        <dbReference type="ARBA" id="ARBA00008806"/>
    </source>
</evidence>
<proteinExistence type="inferred from homology"/>
<name>A0A6L9SNN0_9BIFI</name>
<evidence type="ECO:0000256" key="6">
    <source>
        <dbReference type="ARBA" id="ARBA00023136"/>
    </source>
</evidence>
<comment type="subcellular location">
    <subcellularLocation>
        <location evidence="1">Cell membrane</location>
        <topology evidence="1">Multi-pass membrane protein</topology>
    </subcellularLocation>
</comment>
<protein>
    <submittedName>
        <fullName evidence="8">Conjugal transfer protein TraG</fullName>
    </submittedName>
</protein>
<comment type="similarity">
    <text evidence="2">Belongs to the VirD4/TraG family.</text>
</comment>
<dbReference type="Gene3D" id="3.40.50.300">
    <property type="entry name" value="P-loop containing nucleotide triphosphate hydrolases"/>
    <property type="match status" value="1"/>
</dbReference>
<keyword evidence="3" id="KW-1003">Cell membrane</keyword>
<dbReference type="AlphaFoldDB" id="A0A6L9SNN0"/>
<gene>
    <name evidence="8" type="primary">traG</name>
    <name evidence="8" type="ORF">BDLFYP24_00403</name>
</gene>
<dbReference type="InterPro" id="IPR027417">
    <property type="entry name" value="P-loop_NTPase"/>
</dbReference>
<evidence type="ECO:0000256" key="3">
    <source>
        <dbReference type="ARBA" id="ARBA00022475"/>
    </source>
</evidence>
<organism evidence="8">
    <name type="scientific">Bifidobacterium dentium</name>
    <dbReference type="NCBI Taxonomy" id="1689"/>
    <lineage>
        <taxon>Bacteria</taxon>
        <taxon>Bacillati</taxon>
        <taxon>Actinomycetota</taxon>
        <taxon>Actinomycetes</taxon>
        <taxon>Bifidobacteriales</taxon>
        <taxon>Bifidobacteriaceae</taxon>
        <taxon>Bifidobacterium</taxon>
    </lineage>
</organism>
<dbReference type="Pfam" id="PF02534">
    <property type="entry name" value="T4SS-DNA_transf"/>
    <property type="match status" value="1"/>
</dbReference>
<evidence type="ECO:0000256" key="4">
    <source>
        <dbReference type="ARBA" id="ARBA00022692"/>
    </source>
</evidence>
<keyword evidence="5 7" id="KW-1133">Transmembrane helix</keyword>
<keyword evidence="6 7" id="KW-0472">Membrane</keyword>
<accession>A0A6L9SNN0</accession>
<evidence type="ECO:0000256" key="1">
    <source>
        <dbReference type="ARBA" id="ARBA00004651"/>
    </source>
</evidence>
<evidence type="ECO:0000256" key="7">
    <source>
        <dbReference type="SAM" id="Phobius"/>
    </source>
</evidence>
<dbReference type="NCBIfam" id="NF045973">
    <property type="entry name" value="conju_CD1115"/>
    <property type="match status" value="1"/>
</dbReference>
<dbReference type="RefSeq" id="WP_156341670.1">
    <property type="nucleotide sequence ID" value="NZ_VYSF01000008.1"/>
</dbReference>
<dbReference type="PANTHER" id="PTHR37937">
    <property type="entry name" value="CONJUGATIVE TRANSFER: DNA TRANSPORT"/>
    <property type="match status" value="1"/>
</dbReference>
<reference evidence="8" key="1">
    <citation type="submission" date="2019-11" db="EMBL/GenBank/DDBJ databases">
        <authorList>
            <person name="Feng L."/>
        </authorList>
    </citation>
    <scope>NUCLEOTIDE SEQUENCE</scope>
    <source>
        <strain evidence="8">BdentiumLFYP24</strain>
    </source>
</reference>
<dbReference type="CDD" id="cd01127">
    <property type="entry name" value="TrwB_TraG_TraD_VirD4"/>
    <property type="match status" value="1"/>
</dbReference>
<dbReference type="PANTHER" id="PTHR37937:SF1">
    <property type="entry name" value="CONJUGATIVE TRANSFER: DNA TRANSPORT"/>
    <property type="match status" value="1"/>
</dbReference>
<dbReference type="InterPro" id="IPR003688">
    <property type="entry name" value="TraG/VirD4"/>
</dbReference>
<feature type="transmembrane region" description="Helical" evidence="7">
    <location>
        <begin position="63"/>
        <end position="81"/>
    </location>
</feature>